<feature type="non-terminal residue" evidence="3">
    <location>
        <position position="1"/>
    </location>
</feature>
<keyword evidence="2" id="KW-0472">Membrane</keyword>
<comment type="caution">
    <text evidence="3">The sequence shown here is derived from an EMBL/GenBank/DDBJ whole genome shotgun (WGS) entry which is preliminary data.</text>
</comment>
<dbReference type="Proteomes" id="UP000654075">
    <property type="component" value="Unassembled WGS sequence"/>
</dbReference>
<feature type="compositionally biased region" description="Low complexity" evidence="1">
    <location>
        <begin position="100"/>
        <end position="111"/>
    </location>
</feature>
<evidence type="ECO:0000313" key="3">
    <source>
        <dbReference type="EMBL" id="CAE8621396.1"/>
    </source>
</evidence>
<organism evidence="3 4">
    <name type="scientific">Polarella glacialis</name>
    <name type="common">Dinoflagellate</name>
    <dbReference type="NCBI Taxonomy" id="89957"/>
    <lineage>
        <taxon>Eukaryota</taxon>
        <taxon>Sar</taxon>
        <taxon>Alveolata</taxon>
        <taxon>Dinophyceae</taxon>
        <taxon>Suessiales</taxon>
        <taxon>Suessiaceae</taxon>
        <taxon>Polarella</taxon>
    </lineage>
</organism>
<protein>
    <submittedName>
        <fullName evidence="3">Uncharacterized protein</fullName>
    </submittedName>
</protein>
<reference evidence="3" key="1">
    <citation type="submission" date="2021-02" db="EMBL/GenBank/DDBJ databases">
        <authorList>
            <person name="Dougan E. K."/>
            <person name="Rhodes N."/>
            <person name="Thang M."/>
            <person name="Chan C."/>
        </authorList>
    </citation>
    <scope>NUCLEOTIDE SEQUENCE</scope>
</reference>
<evidence type="ECO:0000256" key="2">
    <source>
        <dbReference type="SAM" id="Phobius"/>
    </source>
</evidence>
<name>A0A813G943_POLGL</name>
<evidence type="ECO:0000256" key="1">
    <source>
        <dbReference type="SAM" id="MobiDB-lite"/>
    </source>
</evidence>
<proteinExistence type="predicted"/>
<keyword evidence="2" id="KW-1133">Transmembrane helix</keyword>
<gene>
    <name evidence="3" type="ORF">PGLA1383_LOCUS38916</name>
</gene>
<feature type="region of interest" description="Disordered" evidence="1">
    <location>
        <begin position="96"/>
        <end position="116"/>
    </location>
</feature>
<feature type="transmembrane region" description="Helical" evidence="2">
    <location>
        <begin position="164"/>
        <end position="192"/>
    </location>
</feature>
<sequence>NSSRWLREKCLADPALGTSTTTATTKTTTTTTTTTTITTTITTTTTTTTKVTQALFADASLCRSHRVDIHQHRRFREDEPARAAEQQAAVQLAHPWTEDNNNNNSSSNNNNPEQKGRGHTFHKIMSMLRPLNRTAMLLLLFRCCCCCCCCCCYSCGCCCCCCCLLLFVVVVVVVVVVVCCCFCCGGICGILFRRKPSANDRNQDNHKYDRYNEVGTPISCSGSRQNQGLLPNILIWDCHSDDTTWGILGDETANQEFDAKELVGRWVLLGKIIQLLTTPGHSFVPVAAVSVVAVRRLGRFTPGLTTLVEPSEVQESTTTTKTRMIMKSFCKEPGIG</sequence>
<evidence type="ECO:0000313" key="4">
    <source>
        <dbReference type="Proteomes" id="UP000654075"/>
    </source>
</evidence>
<accession>A0A813G943</accession>
<keyword evidence="2" id="KW-0812">Transmembrane</keyword>
<dbReference type="EMBL" id="CAJNNV010027731">
    <property type="protein sequence ID" value="CAE8621396.1"/>
    <property type="molecule type" value="Genomic_DNA"/>
</dbReference>
<keyword evidence="4" id="KW-1185">Reference proteome</keyword>
<dbReference type="AlphaFoldDB" id="A0A813G943"/>